<dbReference type="InterPro" id="IPR023393">
    <property type="entry name" value="START-like_dom_sf"/>
</dbReference>
<dbReference type="InterPro" id="IPR009057">
    <property type="entry name" value="Homeodomain-like_sf"/>
</dbReference>
<protein>
    <submittedName>
        <fullName evidence="15">Homeobox-leucine zipper protein HOX9</fullName>
    </submittedName>
</protein>
<evidence type="ECO:0000256" key="4">
    <source>
        <dbReference type="ARBA" id="ARBA00023054"/>
    </source>
</evidence>
<evidence type="ECO:0000256" key="3">
    <source>
        <dbReference type="ARBA" id="ARBA00023015"/>
    </source>
</evidence>
<evidence type="ECO:0000256" key="2">
    <source>
        <dbReference type="ARBA" id="ARBA00010338"/>
    </source>
</evidence>
<dbReference type="GO" id="GO:0003700">
    <property type="term" value="F:DNA-binding transcription factor activity"/>
    <property type="evidence" value="ECO:0007669"/>
    <property type="project" value="InterPro"/>
</dbReference>
<dbReference type="Pfam" id="PF00046">
    <property type="entry name" value="Homeodomain"/>
    <property type="match status" value="1"/>
</dbReference>
<reference evidence="15 16" key="1">
    <citation type="journal article" date="2018" name="PLoS Genet.">
        <title>Population sequencing reveals clonal diversity and ancestral inbreeding in the grapevine cultivar Chardonnay.</title>
        <authorList>
            <person name="Roach M.J."/>
            <person name="Johnson D.L."/>
            <person name="Bohlmann J."/>
            <person name="van Vuuren H.J."/>
            <person name="Jones S.J."/>
            <person name="Pretorius I.S."/>
            <person name="Schmidt S.A."/>
            <person name="Borneman A.R."/>
        </authorList>
    </citation>
    <scope>NUCLEOTIDE SEQUENCE [LARGE SCALE GENOMIC DNA]</scope>
    <source>
        <strain evidence="16">cv. Chardonnay</strain>
        <tissue evidence="15">Leaf</tissue>
    </source>
</reference>
<dbReference type="SUPFAM" id="SSF55961">
    <property type="entry name" value="Bet v1-like"/>
    <property type="match status" value="1"/>
</dbReference>
<comment type="subcellular location">
    <subcellularLocation>
        <location evidence="1 9 10">Nucleus</location>
    </subcellularLocation>
</comment>
<feature type="coiled-coil region" evidence="11">
    <location>
        <begin position="83"/>
        <end position="117"/>
    </location>
</feature>
<dbReference type="PROSITE" id="PS50071">
    <property type="entry name" value="HOMEOBOX_2"/>
    <property type="match status" value="1"/>
</dbReference>
<evidence type="ECO:0000256" key="11">
    <source>
        <dbReference type="SAM" id="Coils"/>
    </source>
</evidence>
<evidence type="ECO:0000256" key="7">
    <source>
        <dbReference type="ARBA" id="ARBA00023163"/>
    </source>
</evidence>
<dbReference type="Pfam" id="PF01852">
    <property type="entry name" value="START"/>
    <property type="match status" value="1"/>
</dbReference>
<keyword evidence="8 9" id="KW-0539">Nucleus</keyword>
<dbReference type="GO" id="GO:0003677">
    <property type="term" value="F:DNA binding"/>
    <property type="evidence" value="ECO:0007669"/>
    <property type="project" value="UniProtKB-UniRule"/>
</dbReference>
<sequence length="782" mass="85524">MEELAATVGAQGESSGGGAGGGGGGDGKYVRYTAEQVEALERVYAECPKPSSTRRQQLIRECPILSNIESKQIKVWFQNRRCREKQKKEAVQLQSVNKKLNSMNKLLMEENERLKNSLYAIHCDLCYGRGQSRFKRVTATTTDTRCDSLVATPQHSSRTGNNPIGLLSIAEEAMGEFLSKAKGTAVDWVQIPGMKPGPDSVGTVAISHSCNGVAARACSLVSLEPTEIMEILKDRQSWFRDCRKLEVFAKFPAGNGGILELIYMQVYAPTTLAPARDFWTLRYTSSLEDGSLVVCERSMSGSGAGPNPSTASQFVRAKMLPSGYLIRPCEGEAWSVPEVLQPLYKSSKLVAQKMTVALYPSQIKAFFFRTKVSISVKALHHIRQIAQETSGDVTHTLGKQPAVLRAFRQKLSRGFNDAINGFNDDGWSLMQIDGAEDLIISVNSAKNLSTISNSTAALSLPGGILCVKAAMLLQNVSPSLMVRFLREHRSEWADFSVDAYAAASLRGDSFALPGLSPSQFSGNQTTMSLGITAENEILEIIQLEGHALSQEEASVMWRNIHLLQICNGVDDNAGEACSELVFSPIDEMFPDDAPILSSGFRILELDSKTVELTCAPLELFFHGKCCYLNNKEMGMVLSDMLGIFVKLDNAYAERSISIALSFLSLCDRQDMLAAKRMMNLASNLEVRSSDATGCTASSSDSRSVLIIAFQFLFESHLQGNVVTMARQYARNVISSVQRVAMAITPSGLHGRPKSTSGSPEALTLARWICQSYRQVECSACWK</sequence>
<feature type="DNA-binding region" description="Homeobox" evidence="9">
    <location>
        <begin position="25"/>
        <end position="88"/>
    </location>
</feature>
<name>A0A438D9H7_VITVI</name>
<evidence type="ECO:0000256" key="10">
    <source>
        <dbReference type="RuleBase" id="RU000682"/>
    </source>
</evidence>
<dbReference type="SUPFAM" id="SSF46689">
    <property type="entry name" value="Homeodomain-like"/>
    <property type="match status" value="1"/>
</dbReference>
<accession>A0A438D9H7</accession>
<feature type="domain" description="Homeobox" evidence="13">
    <location>
        <begin position="23"/>
        <end position="87"/>
    </location>
</feature>
<dbReference type="SMART" id="SM00234">
    <property type="entry name" value="START"/>
    <property type="match status" value="1"/>
</dbReference>
<dbReference type="FunFam" id="1.10.10.60:FF:000197">
    <property type="entry name" value="Homeobox-leucine zipper protein REVOLUTA"/>
    <property type="match status" value="1"/>
</dbReference>
<comment type="caution">
    <text evidence="15">The sequence shown here is derived from an EMBL/GenBank/DDBJ whole genome shotgun (WGS) entry which is preliminary data.</text>
</comment>
<evidence type="ECO:0000259" key="13">
    <source>
        <dbReference type="PROSITE" id="PS50071"/>
    </source>
</evidence>
<comment type="similarity">
    <text evidence="2">Belongs to the HD-ZIP homeobox family. Class III subfamily.</text>
</comment>
<evidence type="ECO:0000256" key="1">
    <source>
        <dbReference type="ARBA" id="ARBA00004123"/>
    </source>
</evidence>
<evidence type="ECO:0000313" key="15">
    <source>
        <dbReference type="EMBL" id="RVW32110.1"/>
    </source>
</evidence>
<keyword evidence="3" id="KW-0805">Transcription regulation</keyword>
<evidence type="ECO:0000259" key="14">
    <source>
        <dbReference type="PROSITE" id="PS50848"/>
    </source>
</evidence>
<dbReference type="Gene3D" id="1.10.10.60">
    <property type="entry name" value="Homeodomain-like"/>
    <property type="match status" value="1"/>
</dbReference>
<dbReference type="InterPro" id="IPR044830">
    <property type="entry name" value="HD-Zip_III"/>
</dbReference>
<dbReference type="PANTHER" id="PTHR45950">
    <property type="entry name" value="HOMEOBOX-LEUCINE ZIPPER PROTEIN ATHB-14"/>
    <property type="match status" value="1"/>
</dbReference>
<dbReference type="InterPro" id="IPR001356">
    <property type="entry name" value="HD"/>
</dbReference>
<keyword evidence="5 9" id="KW-0238">DNA-binding</keyword>
<feature type="domain" description="START" evidence="14">
    <location>
        <begin position="159"/>
        <end position="328"/>
    </location>
</feature>
<gene>
    <name evidence="15" type="primary">HOX9_1</name>
    <name evidence="15" type="ORF">CK203_080570</name>
</gene>
<evidence type="ECO:0000256" key="9">
    <source>
        <dbReference type="PROSITE-ProRule" id="PRU00108"/>
    </source>
</evidence>
<dbReference type="GO" id="GO:0008289">
    <property type="term" value="F:lipid binding"/>
    <property type="evidence" value="ECO:0007669"/>
    <property type="project" value="InterPro"/>
</dbReference>
<dbReference type="AlphaFoldDB" id="A0A438D9H7"/>
<keyword evidence="6 9" id="KW-0371">Homeobox</keyword>
<dbReference type="PANTHER" id="PTHR45950:SF10">
    <property type="entry name" value="HOMEOBOX-LEUCINE ZIPPER PROTEIN REVOLUTA"/>
    <property type="match status" value="1"/>
</dbReference>
<dbReference type="EMBL" id="QGNW01001726">
    <property type="protein sequence ID" value="RVW32110.1"/>
    <property type="molecule type" value="Genomic_DNA"/>
</dbReference>
<dbReference type="InterPro" id="IPR002913">
    <property type="entry name" value="START_lipid-bd_dom"/>
</dbReference>
<organism evidence="15 16">
    <name type="scientific">Vitis vinifera</name>
    <name type="common">Grape</name>
    <dbReference type="NCBI Taxonomy" id="29760"/>
    <lineage>
        <taxon>Eukaryota</taxon>
        <taxon>Viridiplantae</taxon>
        <taxon>Streptophyta</taxon>
        <taxon>Embryophyta</taxon>
        <taxon>Tracheophyta</taxon>
        <taxon>Spermatophyta</taxon>
        <taxon>Magnoliopsida</taxon>
        <taxon>eudicotyledons</taxon>
        <taxon>Gunneridae</taxon>
        <taxon>Pentapetalae</taxon>
        <taxon>rosids</taxon>
        <taxon>Vitales</taxon>
        <taxon>Vitaceae</taxon>
        <taxon>Viteae</taxon>
        <taxon>Vitis</taxon>
    </lineage>
</organism>
<evidence type="ECO:0000256" key="8">
    <source>
        <dbReference type="ARBA" id="ARBA00023242"/>
    </source>
</evidence>
<dbReference type="SMART" id="SM00389">
    <property type="entry name" value="HOX"/>
    <property type="match status" value="1"/>
</dbReference>
<dbReference type="CDD" id="cd14686">
    <property type="entry name" value="bZIP"/>
    <property type="match status" value="1"/>
</dbReference>
<evidence type="ECO:0000256" key="5">
    <source>
        <dbReference type="ARBA" id="ARBA00023125"/>
    </source>
</evidence>
<dbReference type="GO" id="GO:0005634">
    <property type="term" value="C:nucleus"/>
    <property type="evidence" value="ECO:0007669"/>
    <property type="project" value="UniProtKB-SubCell"/>
</dbReference>
<dbReference type="Proteomes" id="UP000288805">
    <property type="component" value="Unassembled WGS sequence"/>
</dbReference>
<dbReference type="CDD" id="cd00086">
    <property type="entry name" value="homeodomain"/>
    <property type="match status" value="1"/>
</dbReference>
<proteinExistence type="inferred from homology"/>
<keyword evidence="7" id="KW-0804">Transcription</keyword>
<feature type="region of interest" description="Disordered" evidence="12">
    <location>
        <begin position="1"/>
        <end position="25"/>
    </location>
</feature>
<evidence type="ECO:0000313" key="16">
    <source>
        <dbReference type="Proteomes" id="UP000288805"/>
    </source>
</evidence>
<dbReference type="PROSITE" id="PS50848">
    <property type="entry name" value="START"/>
    <property type="match status" value="1"/>
</dbReference>
<evidence type="ECO:0000256" key="6">
    <source>
        <dbReference type="ARBA" id="ARBA00023155"/>
    </source>
</evidence>
<dbReference type="Gene3D" id="3.30.530.20">
    <property type="match status" value="1"/>
</dbReference>
<keyword evidence="4 11" id="KW-0175">Coiled coil</keyword>
<feature type="compositionally biased region" description="Gly residues" evidence="12">
    <location>
        <begin position="14"/>
        <end position="25"/>
    </location>
</feature>
<evidence type="ECO:0000256" key="12">
    <source>
        <dbReference type="SAM" id="MobiDB-lite"/>
    </source>
</evidence>